<feature type="compositionally biased region" description="Basic and acidic residues" evidence="1">
    <location>
        <begin position="38"/>
        <end position="48"/>
    </location>
</feature>
<protein>
    <submittedName>
        <fullName evidence="2">Uncharacterized protein</fullName>
    </submittedName>
</protein>
<comment type="caution">
    <text evidence="2">The sequence shown here is derived from an EMBL/GenBank/DDBJ whole genome shotgun (WGS) entry which is preliminary data.</text>
</comment>
<name>A0ABD3EMA6_9LAMI</name>
<dbReference type="InterPro" id="IPR012442">
    <property type="entry name" value="DUF1645_plant"/>
</dbReference>
<dbReference type="PANTHER" id="PTHR33095">
    <property type="entry name" value="OS07G0619500 PROTEIN"/>
    <property type="match status" value="1"/>
</dbReference>
<feature type="region of interest" description="Disordered" evidence="1">
    <location>
        <begin position="84"/>
        <end position="167"/>
    </location>
</feature>
<evidence type="ECO:0000256" key="1">
    <source>
        <dbReference type="SAM" id="MobiDB-lite"/>
    </source>
</evidence>
<gene>
    <name evidence="2" type="ORF">CASFOL_001156</name>
</gene>
<evidence type="ECO:0000313" key="2">
    <source>
        <dbReference type="EMBL" id="KAL3655370.1"/>
    </source>
</evidence>
<organism evidence="2 3">
    <name type="scientific">Castilleja foliolosa</name>
    <dbReference type="NCBI Taxonomy" id="1961234"/>
    <lineage>
        <taxon>Eukaryota</taxon>
        <taxon>Viridiplantae</taxon>
        <taxon>Streptophyta</taxon>
        <taxon>Embryophyta</taxon>
        <taxon>Tracheophyta</taxon>
        <taxon>Spermatophyta</taxon>
        <taxon>Magnoliopsida</taxon>
        <taxon>eudicotyledons</taxon>
        <taxon>Gunneridae</taxon>
        <taxon>Pentapetalae</taxon>
        <taxon>asterids</taxon>
        <taxon>lamiids</taxon>
        <taxon>Lamiales</taxon>
        <taxon>Orobanchaceae</taxon>
        <taxon>Pedicularideae</taxon>
        <taxon>Castillejinae</taxon>
        <taxon>Castilleja</taxon>
    </lineage>
</organism>
<keyword evidence="3" id="KW-1185">Reference proteome</keyword>
<dbReference type="Proteomes" id="UP001632038">
    <property type="component" value="Unassembled WGS sequence"/>
</dbReference>
<feature type="compositionally biased region" description="Low complexity" evidence="1">
    <location>
        <begin position="145"/>
        <end position="156"/>
    </location>
</feature>
<feature type="region of interest" description="Disordered" evidence="1">
    <location>
        <begin position="211"/>
        <end position="245"/>
    </location>
</feature>
<feature type="compositionally biased region" description="Basic and acidic residues" evidence="1">
    <location>
        <begin position="111"/>
        <end position="127"/>
    </location>
</feature>
<feature type="compositionally biased region" description="Basic and acidic residues" evidence="1">
    <location>
        <begin position="214"/>
        <end position="223"/>
    </location>
</feature>
<sequence length="269" mass="29846">MQAGQEISLSPSFNSFSDGKLAGIAARVVDELDSDEFHGDFNFERRGNSVDQGEPGGASNNHNPEYSDVDDDDFDFAFVIRDSDPSSQIPADEIFQNGKIRPVNQLFGKNENAKEINGDRDSNSDRRPRVRHPLSSLFIEETETTRMTTSPSSSSSEADEMDREAGVEGWWKKSASAGDSSKRWKLKSLLPWSHSYGSKDSYDVAFARTNSAARKKEQDEKKVKQMPLDGGVMKPAPPNRDGGEKLRSYLPYRVDLVGVFGNVNGQRKA</sequence>
<dbReference type="EMBL" id="JAVIJP010000002">
    <property type="protein sequence ID" value="KAL3655370.1"/>
    <property type="molecule type" value="Genomic_DNA"/>
</dbReference>
<dbReference type="PANTHER" id="PTHR33095:SF127">
    <property type="entry name" value="OS05G0578100 PROTEIN"/>
    <property type="match status" value="1"/>
</dbReference>
<evidence type="ECO:0000313" key="3">
    <source>
        <dbReference type="Proteomes" id="UP001632038"/>
    </source>
</evidence>
<dbReference type="AlphaFoldDB" id="A0ABD3EMA6"/>
<accession>A0ABD3EMA6</accession>
<reference evidence="3" key="1">
    <citation type="journal article" date="2024" name="IScience">
        <title>Strigolactones Initiate the Formation of Haustorium-like Structures in Castilleja.</title>
        <authorList>
            <person name="Buerger M."/>
            <person name="Peterson D."/>
            <person name="Chory J."/>
        </authorList>
    </citation>
    <scope>NUCLEOTIDE SEQUENCE [LARGE SCALE GENOMIC DNA]</scope>
</reference>
<dbReference type="Pfam" id="PF07816">
    <property type="entry name" value="DUF1645"/>
    <property type="match status" value="1"/>
</dbReference>
<feature type="region of interest" description="Disordered" evidence="1">
    <location>
        <begin position="38"/>
        <end position="71"/>
    </location>
</feature>
<proteinExistence type="predicted"/>